<dbReference type="AlphaFoldDB" id="T0Q8U5"/>
<reference evidence="1 2" key="1">
    <citation type="submission" date="2012-04" db="EMBL/GenBank/DDBJ databases">
        <title>The Genome Sequence of Saprolegnia declina VS20.</title>
        <authorList>
            <consortium name="The Broad Institute Genome Sequencing Platform"/>
            <person name="Russ C."/>
            <person name="Nusbaum C."/>
            <person name="Tyler B."/>
            <person name="van West P."/>
            <person name="Dieguez-Uribeondo J."/>
            <person name="de Bruijn I."/>
            <person name="Tripathy S."/>
            <person name="Jiang R."/>
            <person name="Young S.K."/>
            <person name="Zeng Q."/>
            <person name="Gargeya S."/>
            <person name="Fitzgerald M."/>
            <person name="Haas B."/>
            <person name="Abouelleil A."/>
            <person name="Alvarado L."/>
            <person name="Arachchi H.M."/>
            <person name="Berlin A."/>
            <person name="Chapman S.B."/>
            <person name="Goldberg J."/>
            <person name="Griggs A."/>
            <person name="Gujja S."/>
            <person name="Hansen M."/>
            <person name="Howarth C."/>
            <person name="Imamovic A."/>
            <person name="Larimer J."/>
            <person name="McCowen C."/>
            <person name="Montmayeur A."/>
            <person name="Murphy C."/>
            <person name="Neiman D."/>
            <person name="Pearson M."/>
            <person name="Priest M."/>
            <person name="Roberts A."/>
            <person name="Saif S."/>
            <person name="Shea T."/>
            <person name="Sisk P."/>
            <person name="Sykes S."/>
            <person name="Wortman J."/>
            <person name="Nusbaum C."/>
            <person name="Birren B."/>
        </authorList>
    </citation>
    <scope>NUCLEOTIDE SEQUENCE [LARGE SCALE GENOMIC DNA]</scope>
    <source>
        <strain evidence="1 2">VS20</strain>
    </source>
</reference>
<dbReference type="InterPro" id="IPR011990">
    <property type="entry name" value="TPR-like_helical_dom_sf"/>
</dbReference>
<sequence>MSLPSYLVKDLGAYVQDRADKLDGVCCLDAAPCQPHGTKAPASSPASWVVLYHPELLFTTLVELLLDAFGPSTPVCVNLQLPDHACVVAPTQVLAVELPPSALLLPSRFARPARLGHVRLTPISLHAPLSMAAETSIDMIAELTRVCEQVQPVVALSLLYCTYLTLDRSLGPRDAKTLAIADWIGDVLLDVREYKLAIAWLTESSTASSPDARGRWTNLGFAHLQRMDTKRAVEYYERVARAVAGTSEIWSAAIDLAGAHRFAKALGPAWALLESVHSAPLGCERLAAEAQHAAGLVLANMHRWSLAVESLHRAYHARKTLLGGVHVATSASFYALYYVYVTSSEATFSGRSSLHQFLATECDEGMVPWGGRRCVAALGWLDVPHVHAVRNNVAGR</sequence>
<dbReference type="OrthoDB" id="81415at2759"/>
<protein>
    <submittedName>
        <fullName evidence="1">Uncharacterized protein</fullName>
    </submittedName>
</protein>
<organism evidence="1 2">
    <name type="scientific">Saprolegnia diclina (strain VS20)</name>
    <dbReference type="NCBI Taxonomy" id="1156394"/>
    <lineage>
        <taxon>Eukaryota</taxon>
        <taxon>Sar</taxon>
        <taxon>Stramenopiles</taxon>
        <taxon>Oomycota</taxon>
        <taxon>Saprolegniomycetes</taxon>
        <taxon>Saprolegniales</taxon>
        <taxon>Saprolegniaceae</taxon>
        <taxon>Saprolegnia</taxon>
    </lineage>
</organism>
<dbReference type="EMBL" id="JH767155">
    <property type="protein sequence ID" value="EQC34319.1"/>
    <property type="molecule type" value="Genomic_DNA"/>
</dbReference>
<dbReference type="InParanoid" id="T0Q8U5"/>
<name>T0Q8U5_SAPDV</name>
<evidence type="ECO:0000313" key="2">
    <source>
        <dbReference type="Proteomes" id="UP000030762"/>
    </source>
</evidence>
<dbReference type="Proteomes" id="UP000030762">
    <property type="component" value="Unassembled WGS sequence"/>
</dbReference>
<dbReference type="VEuPathDB" id="FungiDB:SDRG_08092"/>
<dbReference type="OMA" id="LANMHRW"/>
<dbReference type="GeneID" id="19948819"/>
<keyword evidence="2" id="KW-1185">Reference proteome</keyword>
<gene>
    <name evidence="1" type="ORF">SDRG_08092</name>
</gene>
<dbReference type="RefSeq" id="XP_008612181.1">
    <property type="nucleotide sequence ID" value="XM_008613959.1"/>
</dbReference>
<accession>T0Q8U5</accession>
<dbReference type="Gene3D" id="1.25.40.10">
    <property type="entry name" value="Tetratricopeptide repeat domain"/>
    <property type="match status" value="1"/>
</dbReference>
<evidence type="ECO:0000313" key="1">
    <source>
        <dbReference type="EMBL" id="EQC34319.1"/>
    </source>
</evidence>
<proteinExistence type="predicted"/>
<dbReference type="SUPFAM" id="SSF48452">
    <property type="entry name" value="TPR-like"/>
    <property type="match status" value="1"/>
</dbReference>